<evidence type="ECO:0000256" key="1">
    <source>
        <dbReference type="ARBA" id="ARBA00022679"/>
    </source>
</evidence>
<dbReference type="Gene3D" id="3.30.230.10">
    <property type="match status" value="1"/>
</dbReference>
<dbReference type="GO" id="GO:0005524">
    <property type="term" value="F:ATP binding"/>
    <property type="evidence" value="ECO:0007669"/>
    <property type="project" value="InterPro"/>
</dbReference>
<keyword evidence="1" id="KW-0808">Transferase</keyword>
<accession>A0A2W4T7A6</accession>
<dbReference type="InterPro" id="IPR013750">
    <property type="entry name" value="GHMP_kinase_C_dom"/>
</dbReference>
<protein>
    <submittedName>
        <fullName evidence="5">GHMP kinase</fullName>
    </submittedName>
</protein>
<dbReference type="InterPro" id="IPR020568">
    <property type="entry name" value="Ribosomal_Su5_D2-typ_SF"/>
</dbReference>
<name>A0A2W4T7A6_9GAMM</name>
<evidence type="ECO:0000259" key="3">
    <source>
        <dbReference type="Pfam" id="PF00288"/>
    </source>
</evidence>
<dbReference type="NCBIfam" id="TIGR00144">
    <property type="entry name" value="beta_RFAP_syn"/>
    <property type="match status" value="1"/>
</dbReference>
<dbReference type="Proteomes" id="UP000249396">
    <property type="component" value="Unassembled WGS sequence"/>
</dbReference>
<dbReference type="InterPro" id="IPR006204">
    <property type="entry name" value="GHMP_kinase_N_dom"/>
</dbReference>
<dbReference type="GO" id="GO:0016301">
    <property type="term" value="F:kinase activity"/>
    <property type="evidence" value="ECO:0007669"/>
    <property type="project" value="UniProtKB-KW"/>
</dbReference>
<gene>
    <name evidence="5" type="ORF">DM484_09690</name>
</gene>
<dbReference type="PANTHER" id="PTHR20861">
    <property type="entry name" value="HOMOSERINE/4-DIPHOSPHOCYTIDYL-2-C-METHYL-D-ERYTHRITOL KINASE"/>
    <property type="match status" value="1"/>
</dbReference>
<reference evidence="5 6" key="1">
    <citation type="journal article" date="2018" name="Aquat. Microb. Ecol.">
        <title>Gammaproteobacterial methanotrophs dominate.</title>
        <authorList>
            <person name="Rissanen A.J."/>
            <person name="Saarenheimo J."/>
            <person name="Tiirola M."/>
            <person name="Peura S."/>
            <person name="Aalto S.L."/>
            <person name="Karvinen A."/>
            <person name="Nykanen H."/>
        </authorList>
    </citation>
    <scope>NUCLEOTIDE SEQUENCE [LARGE SCALE GENOMIC DNA]</scope>
    <source>
        <strain evidence="5">AMbin10</strain>
    </source>
</reference>
<comment type="caution">
    <text evidence="5">The sequence shown here is derived from an EMBL/GenBank/DDBJ whole genome shotgun (WGS) entry which is preliminary data.</text>
</comment>
<feature type="domain" description="GHMP kinase N-terminal" evidence="3">
    <location>
        <begin position="69"/>
        <end position="141"/>
    </location>
</feature>
<proteinExistence type="predicted"/>
<organism evidence="5 6">
    <name type="scientific">Candidatus Methylumidiphilus alinenensis</name>
    <dbReference type="NCBI Taxonomy" id="2202197"/>
    <lineage>
        <taxon>Bacteria</taxon>
        <taxon>Pseudomonadati</taxon>
        <taxon>Pseudomonadota</taxon>
        <taxon>Gammaproteobacteria</taxon>
        <taxon>Methylococcales</taxon>
        <taxon>Candidatus Methylumidiphilus</taxon>
    </lineage>
</organism>
<dbReference type="PANTHER" id="PTHR20861:SF6">
    <property type="entry name" value="BETA-RIBOFURANOSYLPHENOL 5'-PHOSPHATE SYNTHASE"/>
    <property type="match status" value="1"/>
</dbReference>
<evidence type="ECO:0000259" key="4">
    <source>
        <dbReference type="Pfam" id="PF08544"/>
    </source>
</evidence>
<dbReference type="EMBL" id="QJPH01000279">
    <property type="protein sequence ID" value="PZN80664.1"/>
    <property type="molecule type" value="Genomic_DNA"/>
</dbReference>
<evidence type="ECO:0000313" key="6">
    <source>
        <dbReference type="Proteomes" id="UP000249396"/>
    </source>
</evidence>
<dbReference type="PIRSF" id="PIRSF004884">
    <property type="entry name" value="Sugar_kin_arch"/>
    <property type="match status" value="1"/>
</dbReference>
<feature type="domain" description="GHMP kinase C-terminal" evidence="4">
    <location>
        <begin position="217"/>
        <end position="291"/>
    </location>
</feature>
<evidence type="ECO:0000313" key="5">
    <source>
        <dbReference type="EMBL" id="PZN80664.1"/>
    </source>
</evidence>
<sequence>MAGDLPCDHQYSVSVFAPARLHMGFIDLGGTLGRQFGSIGVGVNEIATRLSISGADELNATGPSCERAVKYARKIAEKLGVDCSLSIRIHEAIPEHIGLGSGTQLALAVGMGMARYRGLELGVRDIAKLIQRGGRSGIGIAVFEQGGLVVDGGRGAGTATPPLLSRMEIPPAWRFILVFDRRGQGLHGKQEVEAFKTLLPFPVAETARLCHLLMMQALPALAEGDIKGFGAVITELQNAVGDHFAPAQGGRFTSPVVGMALDWLQKQGAVGLGQTSWGPTGFCMVENPEHALLLSSLAGQRFDGLDFLVATARNQGAEILPETLFTKVDILRA</sequence>
<evidence type="ECO:0000256" key="2">
    <source>
        <dbReference type="ARBA" id="ARBA00022777"/>
    </source>
</evidence>
<dbReference type="Pfam" id="PF08544">
    <property type="entry name" value="GHMP_kinases_C"/>
    <property type="match status" value="1"/>
</dbReference>
<dbReference type="InterPro" id="IPR014721">
    <property type="entry name" value="Ribsml_uS5_D2-typ_fold_subgr"/>
</dbReference>
<dbReference type="InterPro" id="IPR004422">
    <property type="entry name" value="RFAP_synthase"/>
</dbReference>
<keyword evidence="2 5" id="KW-0418">Kinase</keyword>
<dbReference type="SUPFAM" id="SSF54211">
    <property type="entry name" value="Ribosomal protein S5 domain 2-like"/>
    <property type="match status" value="1"/>
</dbReference>
<dbReference type="AlphaFoldDB" id="A0A2W4T7A6"/>
<dbReference type="Pfam" id="PF00288">
    <property type="entry name" value="GHMP_kinases_N"/>
    <property type="match status" value="1"/>
</dbReference>